<dbReference type="PROSITE" id="PS51186">
    <property type="entry name" value="GNAT"/>
    <property type="match status" value="1"/>
</dbReference>
<keyword evidence="1 4" id="KW-0808">Transferase</keyword>
<dbReference type="InterPro" id="IPR050832">
    <property type="entry name" value="Bact_Acetyltransf"/>
</dbReference>
<keyword evidence="5" id="KW-1185">Reference proteome</keyword>
<dbReference type="Gene3D" id="3.40.630.30">
    <property type="match status" value="1"/>
</dbReference>
<name>H9UGR1_SPIAZ</name>
<dbReference type="EMBL" id="CP003282">
    <property type="protein sequence ID" value="AFG36704.1"/>
    <property type="molecule type" value="Genomic_DNA"/>
</dbReference>
<evidence type="ECO:0000256" key="1">
    <source>
        <dbReference type="ARBA" id="ARBA00022679"/>
    </source>
</evidence>
<dbReference type="InterPro" id="IPR016181">
    <property type="entry name" value="Acyl_CoA_acyltransferase"/>
</dbReference>
<dbReference type="Pfam" id="PF00583">
    <property type="entry name" value="Acetyltransf_1"/>
    <property type="match status" value="1"/>
</dbReference>
<dbReference type="CDD" id="cd04301">
    <property type="entry name" value="NAT_SF"/>
    <property type="match status" value="1"/>
</dbReference>
<feature type="domain" description="N-acetyltransferase" evidence="3">
    <location>
        <begin position="4"/>
        <end position="160"/>
    </location>
</feature>
<keyword evidence="2" id="KW-0012">Acyltransferase</keyword>
<dbReference type="eggNOG" id="COG0456">
    <property type="taxonomic scope" value="Bacteria"/>
</dbReference>
<evidence type="ECO:0000313" key="5">
    <source>
        <dbReference type="Proteomes" id="UP000007383"/>
    </source>
</evidence>
<dbReference type="OrthoDB" id="9792929at2"/>
<dbReference type="Proteomes" id="UP000007383">
    <property type="component" value="Chromosome"/>
</dbReference>
<dbReference type="AlphaFoldDB" id="H9UGR1"/>
<dbReference type="InterPro" id="IPR000182">
    <property type="entry name" value="GNAT_dom"/>
</dbReference>
<proteinExistence type="predicted"/>
<dbReference type="PATRIC" id="fig|889378.3.peg.613"/>
<reference evidence="5" key="1">
    <citation type="journal article" date="2013" name="Stand. Genomic Sci.">
        <title>Complete genome sequence of the halophilic bacterium Spirochaeta africana type strain (Z-7692(T)) from the alkaline Lake Magadi in the East African Rift.</title>
        <authorList>
            <person name="Liolos K."/>
            <person name="Abt B."/>
            <person name="Scheuner C."/>
            <person name="Teshima H."/>
            <person name="Held B."/>
            <person name="Lapidus A."/>
            <person name="Nolan M."/>
            <person name="Lucas S."/>
            <person name="Deshpande S."/>
            <person name="Cheng J.F."/>
            <person name="Tapia R."/>
            <person name="Goodwin L.A."/>
            <person name="Pitluck S."/>
            <person name="Pagani I."/>
            <person name="Ivanova N."/>
            <person name="Mavromatis K."/>
            <person name="Mikhailova N."/>
            <person name="Huntemann M."/>
            <person name="Pati A."/>
            <person name="Chen A."/>
            <person name="Palaniappan K."/>
            <person name="Land M."/>
            <person name="Rohde M."/>
            <person name="Tindall B.J."/>
            <person name="Detter J.C."/>
            <person name="Goker M."/>
            <person name="Bristow J."/>
            <person name="Eisen J.A."/>
            <person name="Markowitz V."/>
            <person name="Hugenholtz P."/>
            <person name="Woyke T."/>
            <person name="Klenk H.P."/>
            <person name="Kyrpides N.C."/>
        </authorList>
    </citation>
    <scope>NUCLEOTIDE SEQUENCE</scope>
    <source>
        <strain evidence="5">ATCC 700263 / DSM 8902 / Z-7692</strain>
    </source>
</reference>
<gene>
    <name evidence="4" type="ordered locus">Spiaf_0604</name>
</gene>
<dbReference type="SUPFAM" id="SSF55729">
    <property type="entry name" value="Acyl-CoA N-acyltransferases (Nat)"/>
    <property type="match status" value="1"/>
</dbReference>
<organism evidence="4 5">
    <name type="scientific">Spirochaeta africana (strain ATCC 700263 / DSM 8902 / Z-7692)</name>
    <dbReference type="NCBI Taxonomy" id="889378"/>
    <lineage>
        <taxon>Bacteria</taxon>
        <taxon>Pseudomonadati</taxon>
        <taxon>Spirochaetota</taxon>
        <taxon>Spirochaetia</taxon>
        <taxon>Spirochaetales</taxon>
        <taxon>Spirochaetaceae</taxon>
        <taxon>Spirochaeta</taxon>
    </lineage>
</organism>
<dbReference type="RefSeq" id="WP_014454701.1">
    <property type="nucleotide sequence ID" value="NC_017098.1"/>
</dbReference>
<dbReference type="HOGENOM" id="CLU_1640695_0_0_12"/>
<dbReference type="PANTHER" id="PTHR43877">
    <property type="entry name" value="AMINOALKYLPHOSPHONATE N-ACETYLTRANSFERASE-RELATED-RELATED"/>
    <property type="match status" value="1"/>
</dbReference>
<dbReference type="STRING" id="889378.Spiaf_0604"/>
<dbReference type="KEGG" id="sfc:Spiaf_0604"/>
<accession>H9UGR1</accession>
<dbReference type="GO" id="GO:0016747">
    <property type="term" value="F:acyltransferase activity, transferring groups other than amino-acyl groups"/>
    <property type="evidence" value="ECO:0007669"/>
    <property type="project" value="InterPro"/>
</dbReference>
<evidence type="ECO:0000259" key="3">
    <source>
        <dbReference type="PROSITE" id="PS51186"/>
    </source>
</evidence>
<evidence type="ECO:0000256" key="2">
    <source>
        <dbReference type="ARBA" id="ARBA00023315"/>
    </source>
</evidence>
<protein>
    <submittedName>
        <fullName evidence="4">Acetyltransferase</fullName>
    </submittedName>
</protein>
<evidence type="ECO:0000313" key="4">
    <source>
        <dbReference type="EMBL" id="AFG36704.1"/>
    </source>
</evidence>
<sequence>MSSIKVRHADLSTQRDAAALLEIMESYALGDTGTGLSQYTRNHLADRLHAIPHGFTLLAELNQLPIGLANCFMQFSTFQCRPLLNIHDLAVLPAWRGRGIGSTLLAAVAEEARKRDCCKITLEVLSGNHGAQRLYQRHGFQAYRLNDTTGHAMFWECPLRQ</sequence>